<keyword evidence="7" id="KW-0539">Nucleus</keyword>
<accession>A0A1X0RC34</accession>
<keyword evidence="5" id="KW-0010">Activator</keyword>
<feature type="compositionally biased region" description="Basic residues" evidence="9">
    <location>
        <begin position="133"/>
        <end position="142"/>
    </location>
</feature>
<keyword evidence="6" id="KW-0804">Transcription</keyword>
<evidence type="ECO:0000256" key="3">
    <source>
        <dbReference type="ARBA" id="ARBA00019615"/>
    </source>
</evidence>
<evidence type="ECO:0000256" key="6">
    <source>
        <dbReference type="ARBA" id="ARBA00023163"/>
    </source>
</evidence>
<dbReference type="PANTHER" id="PTHR28270:SF1">
    <property type="entry name" value="MEDIATOR OF RNA POLYMERASE II TRANSCRIPTION SUBUNIT 19"/>
    <property type="match status" value="1"/>
</dbReference>
<comment type="subcellular location">
    <subcellularLocation>
        <location evidence="1">Nucleus</location>
    </subcellularLocation>
</comment>
<protein>
    <recommendedName>
        <fullName evidence="3">Mediator of RNA polymerase II transcription subunit 19</fullName>
    </recommendedName>
    <alternativeName>
        <fullName evidence="8">Mediator complex subunit 19</fullName>
    </alternativeName>
</protein>
<dbReference type="Proteomes" id="UP000242414">
    <property type="component" value="Unassembled WGS sequence"/>
</dbReference>
<proteinExistence type="inferred from homology"/>
<evidence type="ECO:0000256" key="8">
    <source>
        <dbReference type="ARBA" id="ARBA00032018"/>
    </source>
</evidence>
<keyword evidence="4" id="KW-0805">Transcription regulation</keyword>
<evidence type="ECO:0000256" key="7">
    <source>
        <dbReference type="ARBA" id="ARBA00023242"/>
    </source>
</evidence>
<evidence type="ECO:0000256" key="5">
    <source>
        <dbReference type="ARBA" id="ARBA00023159"/>
    </source>
</evidence>
<dbReference type="PANTHER" id="PTHR28270">
    <property type="entry name" value="MEDIATOR OF RNA POLYMERASE II TRANSCRIPTION SUBUNIT 19"/>
    <property type="match status" value="1"/>
</dbReference>
<reference evidence="10" key="1">
    <citation type="journal article" date="2016" name="Proc. Natl. Acad. Sci. U.S.A.">
        <title>Lipid metabolic changes in an early divergent fungus govern the establishment of a mutualistic symbiosis with endobacteria.</title>
        <authorList>
            <person name="Lastovetsky O.A."/>
            <person name="Gaspar M.L."/>
            <person name="Mondo S.J."/>
            <person name="LaButti K.M."/>
            <person name="Sandor L."/>
            <person name="Grigoriev I.V."/>
            <person name="Henry S.A."/>
            <person name="Pawlowska T.E."/>
        </authorList>
    </citation>
    <scope>NUCLEOTIDE SEQUENCE [LARGE SCALE GENOMIC DNA]</scope>
    <source>
        <strain evidence="10">ATCC 52814</strain>
    </source>
</reference>
<feature type="region of interest" description="Disordered" evidence="9">
    <location>
        <begin position="92"/>
        <end position="166"/>
    </location>
</feature>
<gene>
    <name evidence="10" type="ORF">BCV72DRAFT_58115</name>
</gene>
<evidence type="ECO:0000256" key="1">
    <source>
        <dbReference type="ARBA" id="ARBA00004123"/>
    </source>
</evidence>
<dbReference type="EMBL" id="KV921874">
    <property type="protein sequence ID" value="ORE09564.1"/>
    <property type="molecule type" value="Genomic_DNA"/>
</dbReference>
<dbReference type="GO" id="GO:0070847">
    <property type="term" value="C:core mediator complex"/>
    <property type="evidence" value="ECO:0007669"/>
    <property type="project" value="TreeGrafter"/>
</dbReference>
<feature type="compositionally biased region" description="Basic and acidic residues" evidence="9">
    <location>
        <begin position="120"/>
        <end position="132"/>
    </location>
</feature>
<sequence>MSTHQTQQKLSGSQDLLTYYDLLPIYNKVVKPYPPENRASGLNPTLYPYISDLPGKLEFEPDGYLVGLIQDPQAIDNGPDIRPLDSDVLRDSFSLREGPIPGFDASVLGTDEPTGEEDTSEKVTMDDHDPERRHKKKKKKRHDHEDGHGHDHSKKKKKKREEFIDI</sequence>
<name>A0A1X0RC34_RHIZD</name>
<dbReference type="GO" id="GO:0003712">
    <property type="term" value="F:transcription coregulator activity"/>
    <property type="evidence" value="ECO:0007669"/>
    <property type="project" value="InterPro"/>
</dbReference>
<dbReference type="GO" id="GO:0016592">
    <property type="term" value="C:mediator complex"/>
    <property type="evidence" value="ECO:0007669"/>
    <property type="project" value="InterPro"/>
</dbReference>
<dbReference type="VEuPathDB" id="FungiDB:BCV72DRAFT_58115"/>
<dbReference type="InterPro" id="IPR013942">
    <property type="entry name" value="Mediator_Med19_fun"/>
</dbReference>
<dbReference type="GO" id="GO:0006357">
    <property type="term" value="P:regulation of transcription by RNA polymerase II"/>
    <property type="evidence" value="ECO:0007669"/>
    <property type="project" value="InterPro"/>
</dbReference>
<comment type="similarity">
    <text evidence="2">Belongs to the Mediator complex subunit 19 family.</text>
</comment>
<evidence type="ECO:0000256" key="2">
    <source>
        <dbReference type="ARBA" id="ARBA00009259"/>
    </source>
</evidence>
<evidence type="ECO:0000256" key="4">
    <source>
        <dbReference type="ARBA" id="ARBA00023015"/>
    </source>
</evidence>
<dbReference type="AlphaFoldDB" id="A0A1X0RC34"/>
<evidence type="ECO:0000313" key="10">
    <source>
        <dbReference type="EMBL" id="ORE09564.1"/>
    </source>
</evidence>
<organism evidence="10">
    <name type="scientific">Rhizopus microsporus var. microsporus</name>
    <dbReference type="NCBI Taxonomy" id="86635"/>
    <lineage>
        <taxon>Eukaryota</taxon>
        <taxon>Fungi</taxon>
        <taxon>Fungi incertae sedis</taxon>
        <taxon>Mucoromycota</taxon>
        <taxon>Mucoromycotina</taxon>
        <taxon>Mucoromycetes</taxon>
        <taxon>Mucorales</taxon>
        <taxon>Mucorineae</taxon>
        <taxon>Rhizopodaceae</taxon>
        <taxon>Rhizopus</taxon>
    </lineage>
</organism>
<evidence type="ECO:0000256" key="9">
    <source>
        <dbReference type="SAM" id="MobiDB-lite"/>
    </source>
</evidence>
<dbReference type="OrthoDB" id="2160599at2759"/>